<comment type="function">
    <text evidence="6">Removes the formyl group from the N-terminal Met of newly synthesized proteins. Requires at least a dipeptide for an efficient rate of reaction. N-terminal L-methionine is a prerequisite for activity but the enzyme has broad specificity at other positions.</text>
</comment>
<proteinExistence type="inferred from homology"/>
<dbReference type="NCBIfam" id="NF001159">
    <property type="entry name" value="PRK00150.1-3"/>
    <property type="match status" value="1"/>
</dbReference>
<evidence type="ECO:0000256" key="1">
    <source>
        <dbReference type="ARBA" id="ARBA00010759"/>
    </source>
</evidence>
<accession>A0A1B0ZHI8</accession>
<feature type="binding site" evidence="6">
    <location>
        <position position="166"/>
    </location>
    <ligand>
        <name>Fe cation</name>
        <dbReference type="ChEBI" id="CHEBI:24875"/>
    </ligand>
</feature>
<dbReference type="SUPFAM" id="SSF56420">
    <property type="entry name" value="Peptide deformylase"/>
    <property type="match status" value="1"/>
</dbReference>
<dbReference type="PRINTS" id="PR01576">
    <property type="entry name" value="PDEFORMYLASE"/>
</dbReference>
<dbReference type="GO" id="GO:0046872">
    <property type="term" value="F:metal ion binding"/>
    <property type="evidence" value="ECO:0007669"/>
    <property type="project" value="UniProtKB-KW"/>
</dbReference>
<evidence type="ECO:0000256" key="2">
    <source>
        <dbReference type="ARBA" id="ARBA00022723"/>
    </source>
</evidence>
<dbReference type="InterPro" id="IPR036821">
    <property type="entry name" value="Peptide_deformylase_sf"/>
</dbReference>
<feature type="binding site" evidence="6">
    <location>
        <position position="216"/>
    </location>
    <ligand>
        <name>Fe cation</name>
        <dbReference type="ChEBI" id="CHEBI:24875"/>
    </ligand>
</feature>
<organism evidence="7 8">
    <name type="scientific">Dermabacter vaginalis</name>
    <dbReference type="NCBI Taxonomy" id="1630135"/>
    <lineage>
        <taxon>Bacteria</taxon>
        <taxon>Bacillati</taxon>
        <taxon>Actinomycetota</taxon>
        <taxon>Actinomycetes</taxon>
        <taxon>Micrococcales</taxon>
        <taxon>Dermabacteraceae</taxon>
        <taxon>Dermabacter</taxon>
    </lineage>
</organism>
<dbReference type="PANTHER" id="PTHR10458">
    <property type="entry name" value="PEPTIDE DEFORMYLASE"/>
    <property type="match status" value="1"/>
</dbReference>
<keyword evidence="4 6" id="KW-0648">Protein biosynthesis</keyword>
<gene>
    <name evidence="6" type="primary">def</name>
    <name evidence="7" type="ORF">DAD186_08560</name>
</gene>
<keyword evidence="3 6" id="KW-0378">Hydrolase</keyword>
<dbReference type="HAMAP" id="MF_00163">
    <property type="entry name" value="Pep_deformylase"/>
    <property type="match status" value="1"/>
</dbReference>
<evidence type="ECO:0000256" key="6">
    <source>
        <dbReference type="HAMAP-Rule" id="MF_00163"/>
    </source>
</evidence>
<dbReference type="Proteomes" id="UP000092596">
    <property type="component" value="Chromosome"/>
</dbReference>
<reference evidence="7 8" key="1">
    <citation type="submission" date="2015-06" db="EMBL/GenBank/DDBJ databases">
        <title>Investigation of pathophysiology for high-risk pregnancy and development of treatment modality based on it.</title>
        <authorList>
            <person name="Kim B.-C."/>
            <person name="Lim S."/>
        </authorList>
    </citation>
    <scope>NUCLEOTIDE SEQUENCE [LARGE SCALE GENOMIC DNA]</scope>
    <source>
        <strain evidence="7 8">AD1-86</strain>
    </source>
</reference>
<dbReference type="STRING" id="1630135.DAD186_08560"/>
<evidence type="ECO:0000313" key="7">
    <source>
        <dbReference type="EMBL" id="ANP27406.1"/>
    </source>
</evidence>
<feature type="active site" evidence="6">
    <location>
        <position position="213"/>
    </location>
</feature>
<dbReference type="AlphaFoldDB" id="A0A1B0ZHI8"/>
<dbReference type="PATRIC" id="fig|1630135.4.peg.856"/>
<dbReference type="KEGG" id="dva:DAD186_08560"/>
<keyword evidence="2 6" id="KW-0479">Metal-binding</keyword>
<dbReference type="GO" id="GO:0006412">
    <property type="term" value="P:translation"/>
    <property type="evidence" value="ECO:0007669"/>
    <property type="project" value="UniProtKB-UniRule"/>
</dbReference>
<evidence type="ECO:0000256" key="4">
    <source>
        <dbReference type="ARBA" id="ARBA00022917"/>
    </source>
</evidence>
<dbReference type="GO" id="GO:0042586">
    <property type="term" value="F:peptide deformylase activity"/>
    <property type="evidence" value="ECO:0007669"/>
    <property type="project" value="UniProtKB-UniRule"/>
</dbReference>
<comment type="cofactor">
    <cofactor evidence="6">
        <name>Fe(2+)</name>
        <dbReference type="ChEBI" id="CHEBI:29033"/>
    </cofactor>
    <text evidence="6">Binds 1 Fe(2+) ion.</text>
</comment>
<dbReference type="EC" id="3.5.1.88" evidence="6"/>
<dbReference type="Pfam" id="PF01327">
    <property type="entry name" value="Pep_deformylase"/>
    <property type="match status" value="1"/>
</dbReference>
<dbReference type="CDD" id="cd00487">
    <property type="entry name" value="Pep_deformylase"/>
    <property type="match status" value="1"/>
</dbReference>
<keyword evidence="5 6" id="KW-0408">Iron</keyword>
<evidence type="ECO:0000256" key="3">
    <source>
        <dbReference type="ARBA" id="ARBA00022801"/>
    </source>
</evidence>
<dbReference type="PANTHER" id="PTHR10458:SF2">
    <property type="entry name" value="PEPTIDE DEFORMYLASE, MITOCHONDRIAL"/>
    <property type="match status" value="1"/>
</dbReference>
<evidence type="ECO:0000313" key="8">
    <source>
        <dbReference type="Proteomes" id="UP000092596"/>
    </source>
</evidence>
<comment type="similarity">
    <text evidence="1 6">Belongs to the polypeptide deformylase family.</text>
</comment>
<dbReference type="EMBL" id="CP012117">
    <property type="protein sequence ID" value="ANP27406.1"/>
    <property type="molecule type" value="Genomic_DNA"/>
</dbReference>
<protein>
    <recommendedName>
        <fullName evidence="6">Peptide deformylase</fullName>
        <shortName evidence="6">PDF</shortName>
        <ecNumber evidence="6">3.5.1.88</ecNumber>
    </recommendedName>
    <alternativeName>
        <fullName evidence="6">Polypeptide deformylase</fullName>
    </alternativeName>
</protein>
<dbReference type="InterPro" id="IPR023635">
    <property type="entry name" value="Peptide_deformylase"/>
</dbReference>
<comment type="catalytic activity">
    <reaction evidence="6">
        <text>N-terminal N-formyl-L-methionyl-[peptide] + H2O = N-terminal L-methionyl-[peptide] + formate</text>
        <dbReference type="Rhea" id="RHEA:24420"/>
        <dbReference type="Rhea" id="RHEA-COMP:10639"/>
        <dbReference type="Rhea" id="RHEA-COMP:10640"/>
        <dbReference type="ChEBI" id="CHEBI:15377"/>
        <dbReference type="ChEBI" id="CHEBI:15740"/>
        <dbReference type="ChEBI" id="CHEBI:49298"/>
        <dbReference type="ChEBI" id="CHEBI:64731"/>
        <dbReference type="EC" id="3.5.1.88"/>
    </reaction>
</comment>
<sequence>MLRSLSASVARGDDRHMRACEMGCEATMTRAKGGDGMTSLAELIEKTLAKRRSENEPLRIVQAGHPALRAHSKDAAGALDPELLGEFIQALVVTMHEAPGVGVAAPQVGVPIRLVVMEDFVREEGEERDAGDALYERDNLPLMAVIDPRYEEVEGEDTVTFGWEGCLSVDGWRSLVPRPKSVRVFGTAILDGGEVRELDEVWTGWSARIFQHESDHLDGILCHDRGVERSLVQDSYLHRYTDLSAAVRYLGLRGDVANLEPGAVDLHRTRA</sequence>
<feature type="binding site" evidence="6">
    <location>
        <position position="212"/>
    </location>
    <ligand>
        <name>Fe cation</name>
        <dbReference type="ChEBI" id="CHEBI:24875"/>
    </ligand>
</feature>
<evidence type="ECO:0000256" key="5">
    <source>
        <dbReference type="ARBA" id="ARBA00023004"/>
    </source>
</evidence>
<dbReference type="RefSeq" id="WP_236886287.1">
    <property type="nucleotide sequence ID" value="NZ_CP012117.1"/>
</dbReference>
<name>A0A1B0ZHI8_9MICO</name>
<dbReference type="Gene3D" id="3.90.45.10">
    <property type="entry name" value="Peptide deformylase"/>
    <property type="match status" value="1"/>
</dbReference>